<proteinExistence type="predicted"/>
<dbReference type="Proteomes" id="UP000886501">
    <property type="component" value="Unassembled WGS sequence"/>
</dbReference>
<reference evidence="1" key="2">
    <citation type="journal article" date="2020" name="Nat. Commun.">
        <title>Large-scale genome sequencing of mycorrhizal fungi provides insights into the early evolution of symbiotic traits.</title>
        <authorList>
            <person name="Miyauchi S."/>
            <person name="Kiss E."/>
            <person name="Kuo A."/>
            <person name="Drula E."/>
            <person name="Kohler A."/>
            <person name="Sanchez-Garcia M."/>
            <person name="Morin E."/>
            <person name="Andreopoulos B."/>
            <person name="Barry K.W."/>
            <person name="Bonito G."/>
            <person name="Buee M."/>
            <person name="Carver A."/>
            <person name="Chen C."/>
            <person name="Cichocki N."/>
            <person name="Clum A."/>
            <person name="Culley D."/>
            <person name="Crous P.W."/>
            <person name="Fauchery L."/>
            <person name="Girlanda M."/>
            <person name="Hayes R.D."/>
            <person name="Keri Z."/>
            <person name="LaButti K."/>
            <person name="Lipzen A."/>
            <person name="Lombard V."/>
            <person name="Magnuson J."/>
            <person name="Maillard F."/>
            <person name="Murat C."/>
            <person name="Nolan M."/>
            <person name="Ohm R.A."/>
            <person name="Pangilinan J."/>
            <person name="Pereira M.F."/>
            <person name="Perotto S."/>
            <person name="Peter M."/>
            <person name="Pfister S."/>
            <person name="Riley R."/>
            <person name="Sitrit Y."/>
            <person name="Stielow J.B."/>
            <person name="Szollosi G."/>
            <person name="Zifcakova L."/>
            <person name="Stursova M."/>
            <person name="Spatafora J.W."/>
            <person name="Tedersoo L."/>
            <person name="Vaario L.M."/>
            <person name="Yamada A."/>
            <person name="Yan M."/>
            <person name="Wang P."/>
            <person name="Xu J."/>
            <person name="Bruns T."/>
            <person name="Baldrian P."/>
            <person name="Vilgalys R."/>
            <person name="Dunand C."/>
            <person name="Henrissat B."/>
            <person name="Grigoriev I.V."/>
            <person name="Hibbett D."/>
            <person name="Nagy L.G."/>
            <person name="Martin F.M."/>
        </authorList>
    </citation>
    <scope>NUCLEOTIDE SEQUENCE</scope>
    <source>
        <strain evidence="1">P2</strain>
    </source>
</reference>
<sequence length="166" mass="18765">MIWEIQDAIEPNQDAPWAPAPAGISLRASGEDLTSQIQRFVDLQQGLLAADTWITGVPLRSTHSQQPFHTPFYNNLFWFSVTGDGLTSVKFICSMDKVVIPLESRPFRMLNMNGFWWALLLSSLSSGPSIYKKSHFNLNAEPLQPRPPYNPDFGSFCEKVADWSFQ</sequence>
<comment type="caution">
    <text evidence="1">The sequence shown here is derived from an EMBL/GenBank/DDBJ whole genome shotgun (WGS) entry which is preliminary data.</text>
</comment>
<dbReference type="EMBL" id="MU117972">
    <property type="protein sequence ID" value="KAF9651875.1"/>
    <property type="molecule type" value="Genomic_DNA"/>
</dbReference>
<reference evidence="1" key="1">
    <citation type="submission" date="2019-10" db="EMBL/GenBank/DDBJ databases">
        <authorList>
            <consortium name="DOE Joint Genome Institute"/>
            <person name="Kuo A."/>
            <person name="Miyauchi S."/>
            <person name="Kiss E."/>
            <person name="Drula E."/>
            <person name="Kohler A."/>
            <person name="Sanchez-Garcia M."/>
            <person name="Andreopoulos B."/>
            <person name="Barry K.W."/>
            <person name="Bonito G."/>
            <person name="Buee M."/>
            <person name="Carver A."/>
            <person name="Chen C."/>
            <person name="Cichocki N."/>
            <person name="Clum A."/>
            <person name="Culley D."/>
            <person name="Crous P.W."/>
            <person name="Fauchery L."/>
            <person name="Girlanda M."/>
            <person name="Hayes R."/>
            <person name="Keri Z."/>
            <person name="Labutti K."/>
            <person name="Lipzen A."/>
            <person name="Lombard V."/>
            <person name="Magnuson J."/>
            <person name="Maillard F."/>
            <person name="Morin E."/>
            <person name="Murat C."/>
            <person name="Nolan M."/>
            <person name="Ohm R."/>
            <person name="Pangilinan J."/>
            <person name="Pereira M."/>
            <person name="Perotto S."/>
            <person name="Peter M."/>
            <person name="Riley R."/>
            <person name="Sitrit Y."/>
            <person name="Stielow B."/>
            <person name="Szollosi G."/>
            <person name="Zifcakova L."/>
            <person name="Stursova M."/>
            <person name="Spatafora J.W."/>
            <person name="Tedersoo L."/>
            <person name="Vaario L.-M."/>
            <person name="Yamada A."/>
            <person name="Yan M."/>
            <person name="Wang P."/>
            <person name="Xu J."/>
            <person name="Bruns T."/>
            <person name="Baldrian P."/>
            <person name="Vilgalys R."/>
            <person name="Henrissat B."/>
            <person name="Grigoriev I.V."/>
            <person name="Hibbett D."/>
            <person name="Nagy L.G."/>
            <person name="Martin F.M."/>
        </authorList>
    </citation>
    <scope>NUCLEOTIDE SEQUENCE</scope>
    <source>
        <strain evidence="1">P2</strain>
    </source>
</reference>
<organism evidence="1 2">
    <name type="scientific">Thelephora ganbajun</name>
    <name type="common">Ganba fungus</name>
    <dbReference type="NCBI Taxonomy" id="370292"/>
    <lineage>
        <taxon>Eukaryota</taxon>
        <taxon>Fungi</taxon>
        <taxon>Dikarya</taxon>
        <taxon>Basidiomycota</taxon>
        <taxon>Agaricomycotina</taxon>
        <taxon>Agaricomycetes</taxon>
        <taxon>Thelephorales</taxon>
        <taxon>Thelephoraceae</taxon>
        <taxon>Thelephora</taxon>
    </lineage>
</organism>
<evidence type="ECO:0000313" key="1">
    <source>
        <dbReference type="EMBL" id="KAF9651875.1"/>
    </source>
</evidence>
<evidence type="ECO:0000313" key="2">
    <source>
        <dbReference type="Proteomes" id="UP000886501"/>
    </source>
</evidence>
<protein>
    <submittedName>
        <fullName evidence="1">Uncharacterized protein</fullName>
    </submittedName>
</protein>
<gene>
    <name evidence="1" type="ORF">BDM02DRAFT_3126726</name>
</gene>
<accession>A0ACB6ZPV8</accession>
<name>A0ACB6ZPV8_THEGA</name>
<keyword evidence="2" id="KW-1185">Reference proteome</keyword>